<organism evidence="1 2">
    <name type="scientific">Nicotiana tabacum</name>
    <name type="common">Common tobacco</name>
    <dbReference type="NCBI Taxonomy" id="4097"/>
    <lineage>
        <taxon>Eukaryota</taxon>
        <taxon>Viridiplantae</taxon>
        <taxon>Streptophyta</taxon>
        <taxon>Embryophyta</taxon>
        <taxon>Tracheophyta</taxon>
        <taxon>Spermatophyta</taxon>
        <taxon>Magnoliopsida</taxon>
        <taxon>eudicotyledons</taxon>
        <taxon>Gunneridae</taxon>
        <taxon>Pentapetalae</taxon>
        <taxon>asterids</taxon>
        <taxon>lamiids</taxon>
        <taxon>Solanales</taxon>
        <taxon>Solanaceae</taxon>
        <taxon>Nicotianoideae</taxon>
        <taxon>Nicotianeae</taxon>
        <taxon>Nicotiana</taxon>
    </lineage>
</organism>
<reference evidence="1" key="1">
    <citation type="journal article" date="2014" name="Nat. Commun.">
        <title>The tobacco genome sequence and its comparison with those of tomato and potato.</title>
        <authorList>
            <person name="Sierro N."/>
            <person name="Battey J.N."/>
            <person name="Ouadi S."/>
            <person name="Bakaher N."/>
            <person name="Bovet L."/>
            <person name="Willig A."/>
            <person name="Goepfert S."/>
            <person name="Peitsch M.C."/>
            <person name="Ivanov N.V."/>
        </authorList>
    </citation>
    <scope>NUCLEOTIDE SEQUENCE [LARGE SCALE GENOMIC DNA]</scope>
</reference>
<dbReference type="RefSeq" id="XP_075077161.1">
    <property type="nucleotide sequence ID" value="XM_075221060.1"/>
</dbReference>
<name>A0AC58RWP6_TOBAC</name>
<accession>A0AC58RWP6</accession>
<protein>
    <submittedName>
        <fullName evidence="2">Uncharacterized protein LOC142163907</fullName>
    </submittedName>
</protein>
<dbReference type="Proteomes" id="UP000790787">
    <property type="component" value="Chromosome 9"/>
</dbReference>
<evidence type="ECO:0000313" key="2">
    <source>
        <dbReference type="RefSeq" id="XP_075077161.1"/>
    </source>
</evidence>
<reference evidence="2" key="2">
    <citation type="submission" date="2025-08" db="UniProtKB">
        <authorList>
            <consortium name="RefSeq"/>
        </authorList>
    </citation>
    <scope>IDENTIFICATION</scope>
    <source>
        <tissue evidence="2">Leaf</tissue>
    </source>
</reference>
<sequence>MMIKALIWNIRHVKTQQAFQRVINMQREFGFFVVALMEPFHNYRHIQRYRRRLNMEAVFAKLNGKIWLFFDAIVVWEIVMDTHQQVTIKLYHQDISQHIMCTFVYVKCSSLERLELWDSLYYLASDMELPWMVGGDFNVLLHEDEKIGGLPVHPPEYEDFAFCKLKRVKAALAKWSKNTYGDIFKQLAIREDIVRVKEMLFEEEPTKAGITWFTEGDRSTRFFYNYVNGKRQKLQLKRIQDNNGAWVENRKALAKADVEFYERQFTQEEDPADLSLLANVPAMVTGEQNLELVDILLWKK</sequence>
<gene>
    <name evidence="2" type="primary">LOC142163907</name>
</gene>
<keyword evidence="1" id="KW-1185">Reference proteome</keyword>
<evidence type="ECO:0000313" key="1">
    <source>
        <dbReference type="Proteomes" id="UP000790787"/>
    </source>
</evidence>
<proteinExistence type="predicted"/>